<evidence type="ECO:0000256" key="4">
    <source>
        <dbReference type="ARBA" id="ARBA00023136"/>
    </source>
</evidence>
<feature type="transmembrane region" description="Helical" evidence="6">
    <location>
        <begin position="99"/>
        <end position="119"/>
    </location>
</feature>
<feature type="region of interest" description="Disordered" evidence="5">
    <location>
        <begin position="322"/>
        <end position="371"/>
    </location>
</feature>
<organism evidence="7 8">
    <name type="scientific">Sinosporangium album</name>
    <dbReference type="NCBI Taxonomy" id="504805"/>
    <lineage>
        <taxon>Bacteria</taxon>
        <taxon>Bacillati</taxon>
        <taxon>Actinomycetota</taxon>
        <taxon>Actinomycetes</taxon>
        <taxon>Streptosporangiales</taxon>
        <taxon>Streptosporangiaceae</taxon>
        <taxon>Sinosporangium</taxon>
    </lineage>
</organism>
<feature type="region of interest" description="Disordered" evidence="5">
    <location>
        <begin position="388"/>
        <end position="407"/>
    </location>
</feature>
<reference evidence="7 8" key="1">
    <citation type="submission" date="2016-10" db="EMBL/GenBank/DDBJ databases">
        <authorList>
            <person name="de Groot N.N."/>
        </authorList>
    </citation>
    <scope>NUCLEOTIDE SEQUENCE [LARGE SCALE GENOMIC DNA]</scope>
    <source>
        <strain evidence="7 8">CPCC 201354</strain>
    </source>
</reference>
<keyword evidence="7" id="KW-0808">Transferase</keyword>
<dbReference type="Proteomes" id="UP000198923">
    <property type="component" value="Unassembled WGS sequence"/>
</dbReference>
<accession>A0A1G8FEF6</accession>
<proteinExistence type="predicted"/>
<dbReference type="InterPro" id="IPR007318">
    <property type="entry name" value="Phopholipid_MeTrfase"/>
</dbReference>
<keyword evidence="3 6" id="KW-1133">Transmembrane helix</keyword>
<feature type="transmembrane region" description="Helical" evidence="6">
    <location>
        <begin position="125"/>
        <end position="145"/>
    </location>
</feature>
<dbReference type="AlphaFoldDB" id="A0A1G8FEF6"/>
<feature type="compositionally biased region" description="Low complexity" evidence="5">
    <location>
        <begin position="344"/>
        <end position="361"/>
    </location>
</feature>
<dbReference type="GO" id="GO:0008168">
    <property type="term" value="F:methyltransferase activity"/>
    <property type="evidence" value="ECO:0007669"/>
    <property type="project" value="UniProtKB-KW"/>
</dbReference>
<dbReference type="Gene3D" id="1.20.120.1630">
    <property type="match status" value="1"/>
</dbReference>
<dbReference type="STRING" id="504805.SAMN05421505_12341"/>
<keyword evidence="7" id="KW-0489">Methyltransferase</keyword>
<keyword evidence="2 6" id="KW-0812">Transmembrane</keyword>
<sequence length="478" mass="50152">MNDPAVIRGLAVFVPIAGLALSFSLRRPGHRDIAAVILATAWNLLALALVNTLALRLGWWTFTAEGAVVAGIPVDLLLGWALLWGAIPAHTTLNLPVPLTAAAFAWIDLGFMPLAAPVVTLGPDWLYGEAAAITASLIPGLLLARWTVRDVRLRLRVALQVILAGGLAVALPAALAGLWSRPAWALSLAAQAFAVPALLGLAAVREFAVSGHGTPLPYDPPKRLVTGGPYGFVRNPMQVSMTLGFLALAPLDIRFLAAAVSGVAYGAGLAAWHENDQLRTMYGTAWDTYRARTRPWIPRLRPHDGIPPATVYIARTCPQCHPGPRGRPAATPSTSPSCPPKAIPPACAASPTPAPTASTPKASPPSPISPATCTSAGPCSAGCSCSPASTTSPGSASPPSALRPDFPKATRLHGEAAMPSIRENRIGNRPLMGGAVHSGGRDGVKERREFIQGLYEFGEETNRFHGCQIALSWPSRIR</sequence>
<gene>
    <name evidence="7" type="ORF">SAMN05421505_12341</name>
</gene>
<evidence type="ECO:0000256" key="3">
    <source>
        <dbReference type="ARBA" id="ARBA00022989"/>
    </source>
</evidence>
<dbReference type="EMBL" id="FNCN01000023">
    <property type="protein sequence ID" value="SDH80389.1"/>
    <property type="molecule type" value="Genomic_DNA"/>
</dbReference>
<comment type="subcellular location">
    <subcellularLocation>
        <location evidence="1">Endomembrane system</location>
        <topology evidence="1">Multi-pass membrane protein</topology>
    </subcellularLocation>
</comment>
<evidence type="ECO:0000256" key="1">
    <source>
        <dbReference type="ARBA" id="ARBA00004127"/>
    </source>
</evidence>
<dbReference type="Pfam" id="PF04191">
    <property type="entry name" value="PEMT"/>
    <property type="match status" value="1"/>
</dbReference>
<dbReference type="GO" id="GO:0012505">
    <property type="term" value="C:endomembrane system"/>
    <property type="evidence" value="ECO:0007669"/>
    <property type="project" value="UniProtKB-SubCell"/>
</dbReference>
<feature type="transmembrane region" description="Helical" evidence="6">
    <location>
        <begin position="33"/>
        <end position="55"/>
    </location>
</feature>
<protein>
    <submittedName>
        <fullName evidence="7">Protein-S-isoprenylcysteine O-methyltransferase Ste14</fullName>
    </submittedName>
</protein>
<feature type="transmembrane region" description="Helical" evidence="6">
    <location>
        <begin position="157"/>
        <end position="178"/>
    </location>
</feature>
<evidence type="ECO:0000313" key="7">
    <source>
        <dbReference type="EMBL" id="SDH80389.1"/>
    </source>
</evidence>
<keyword evidence="4 6" id="KW-0472">Membrane</keyword>
<keyword evidence="8" id="KW-1185">Reference proteome</keyword>
<dbReference type="GO" id="GO:0032259">
    <property type="term" value="P:methylation"/>
    <property type="evidence" value="ECO:0007669"/>
    <property type="project" value="UniProtKB-KW"/>
</dbReference>
<evidence type="ECO:0000256" key="5">
    <source>
        <dbReference type="SAM" id="MobiDB-lite"/>
    </source>
</evidence>
<evidence type="ECO:0000313" key="8">
    <source>
        <dbReference type="Proteomes" id="UP000198923"/>
    </source>
</evidence>
<evidence type="ECO:0000256" key="2">
    <source>
        <dbReference type="ARBA" id="ARBA00022692"/>
    </source>
</evidence>
<dbReference type="RefSeq" id="WP_245691258.1">
    <property type="nucleotide sequence ID" value="NZ_FNCN01000023.1"/>
</dbReference>
<feature type="compositionally biased region" description="Low complexity" evidence="5">
    <location>
        <begin position="388"/>
        <end position="400"/>
    </location>
</feature>
<feature type="transmembrane region" description="Helical" evidence="6">
    <location>
        <begin position="6"/>
        <end position="26"/>
    </location>
</feature>
<name>A0A1G8FEF6_9ACTN</name>
<evidence type="ECO:0000256" key="6">
    <source>
        <dbReference type="SAM" id="Phobius"/>
    </source>
</evidence>
<feature type="transmembrane region" description="Helical" evidence="6">
    <location>
        <begin position="67"/>
        <end position="87"/>
    </location>
</feature>